<evidence type="ECO:0000313" key="1">
    <source>
        <dbReference type="EMBL" id="MBL7626210.1"/>
    </source>
</evidence>
<dbReference type="AlphaFoldDB" id="A0A937R980"/>
<protein>
    <submittedName>
        <fullName evidence="1">Uncharacterized protein</fullName>
    </submittedName>
</protein>
<evidence type="ECO:0000313" key="2">
    <source>
        <dbReference type="Proteomes" id="UP000604475"/>
    </source>
</evidence>
<proteinExistence type="predicted"/>
<sequence length="77" mass="8386">MVNAAGALNGGQLDEAVTLATETLDIGTPLKSTRCVRYLNDFHRTLRTRHPSEQQAAAFAARLREHYPSANIPAGRP</sequence>
<gene>
    <name evidence="1" type="ORF">I7412_03265</name>
</gene>
<keyword evidence="2" id="KW-1185">Reference proteome</keyword>
<dbReference type="EMBL" id="JAEACQ010000123">
    <property type="protein sequence ID" value="MBL7626210.1"/>
    <property type="molecule type" value="Genomic_DNA"/>
</dbReference>
<accession>A0A937R980</accession>
<dbReference type="RefSeq" id="WP_202998712.1">
    <property type="nucleotide sequence ID" value="NZ_JADWYU010000142.1"/>
</dbReference>
<comment type="caution">
    <text evidence="1">The sequence shown here is derived from an EMBL/GenBank/DDBJ whole genome shotgun (WGS) entry which is preliminary data.</text>
</comment>
<organism evidence="1 2">
    <name type="scientific">Frankia nepalensis</name>
    <dbReference type="NCBI Taxonomy" id="1836974"/>
    <lineage>
        <taxon>Bacteria</taxon>
        <taxon>Bacillati</taxon>
        <taxon>Actinomycetota</taxon>
        <taxon>Actinomycetes</taxon>
        <taxon>Frankiales</taxon>
        <taxon>Frankiaceae</taxon>
        <taxon>Frankia</taxon>
    </lineage>
</organism>
<name>A0A937R980_9ACTN</name>
<dbReference type="Proteomes" id="UP000604475">
    <property type="component" value="Unassembled WGS sequence"/>
</dbReference>
<reference evidence="1" key="1">
    <citation type="submission" date="2020-12" db="EMBL/GenBank/DDBJ databases">
        <title>Genomic characterization of non-nitrogen-fixing Frankia strains.</title>
        <authorList>
            <person name="Carlos-Shanley C."/>
            <person name="Guerra T."/>
            <person name="Hahn D."/>
        </authorList>
    </citation>
    <scope>NUCLEOTIDE SEQUENCE</scope>
    <source>
        <strain evidence="1">CN6</strain>
    </source>
</reference>